<protein>
    <recommendedName>
        <fullName evidence="1">Fungal-type protein kinase domain-containing protein</fullName>
    </recommendedName>
</protein>
<dbReference type="EMBL" id="ML210228">
    <property type="protein sequence ID" value="TFK22969.1"/>
    <property type="molecule type" value="Genomic_DNA"/>
</dbReference>
<name>A0A5C3KQX1_COPMA</name>
<feature type="non-terminal residue" evidence="2">
    <location>
        <position position="1"/>
    </location>
</feature>
<proteinExistence type="predicted"/>
<dbReference type="Pfam" id="PF17667">
    <property type="entry name" value="Pkinase_fungal"/>
    <property type="match status" value="1"/>
</dbReference>
<evidence type="ECO:0000313" key="2">
    <source>
        <dbReference type="EMBL" id="TFK22969.1"/>
    </source>
</evidence>
<gene>
    <name evidence="2" type="ORF">FA15DRAFT_548274</name>
</gene>
<dbReference type="InterPro" id="IPR040976">
    <property type="entry name" value="Pkinase_fungal"/>
</dbReference>
<keyword evidence="3" id="KW-1185">Reference proteome</keyword>
<dbReference type="OrthoDB" id="3260094at2759"/>
<evidence type="ECO:0000259" key="1">
    <source>
        <dbReference type="Pfam" id="PF17667"/>
    </source>
</evidence>
<reference evidence="2 3" key="1">
    <citation type="journal article" date="2019" name="Nat. Ecol. Evol.">
        <title>Megaphylogeny resolves global patterns of mushroom evolution.</title>
        <authorList>
            <person name="Varga T."/>
            <person name="Krizsan K."/>
            <person name="Foldi C."/>
            <person name="Dima B."/>
            <person name="Sanchez-Garcia M."/>
            <person name="Sanchez-Ramirez S."/>
            <person name="Szollosi G.J."/>
            <person name="Szarkandi J.G."/>
            <person name="Papp V."/>
            <person name="Albert L."/>
            <person name="Andreopoulos W."/>
            <person name="Angelini C."/>
            <person name="Antonin V."/>
            <person name="Barry K.W."/>
            <person name="Bougher N.L."/>
            <person name="Buchanan P."/>
            <person name="Buyck B."/>
            <person name="Bense V."/>
            <person name="Catcheside P."/>
            <person name="Chovatia M."/>
            <person name="Cooper J."/>
            <person name="Damon W."/>
            <person name="Desjardin D."/>
            <person name="Finy P."/>
            <person name="Geml J."/>
            <person name="Haridas S."/>
            <person name="Hughes K."/>
            <person name="Justo A."/>
            <person name="Karasinski D."/>
            <person name="Kautmanova I."/>
            <person name="Kiss B."/>
            <person name="Kocsube S."/>
            <person name="Kotiranta H."/>
            <person name="LaButti K.M."/>
            <person name="Lechner B.E."/>
            <person name="Liimatainen K."/>
            <person name="Lipzen A."/>
            <person name="Lukacs Z."/>
            <person name="Mihaltcheva S."/>
            <person name="Morgado L.N."/>
            <person name="Niskanen T."/>
            <person name="Noordeloos M.E."/>
            <person name="Ohm R.A."/>
            <person name="Ortiz-Santana B."/>
            <person name="Ovrebo C."/>
            <person name="Racz N."/>
            <person name="Riley R."/>
            <person name="Savchenko A."/>
            <person name="Shiryaev A."/>
            <person name="Soop K."/>
            <person name="Spirin V."/>
            <person name="Szebenyi C."/>
            <person name="Tomsovsky M."/>
            <person name="Tulloss R.E."/>
            <person name="Uehling J."/>
            <person name="Grigoriev I.V."/>
            <person name="Vagvolgyi C."/>
            <person name="Papp T."/>
            <person name="Martin F.M."/>
            <person name="Miettinen O."/>
            <person name="Hibbett D.S."/>
            <person name="Nagy L.G."/>
        </authorList>
    </citation>
    <scope>NUCLEOTIDE SEQUENCE [LARGE SCALE GENOMIC DNA]</scope>
    <source>
        <strain evidence="2 3">CBS 121175</strain>
    </source>
</reference>
<dbReference type="Proteomes" id="UP000307440">
    <property type="component" value="Unassembled WGS sequence"/>
</dbReference>
<evidence type="ECO:0000313" key="3">
    <source>
        <dbReference type="Proteomes" id="UP000307440"/>
    </source>
</evidence>
<accession>A0A5C3KQX1</accession>
<organism evidence="2 3">
    <name type="scientific">Coprinopsis marcescibilis</name>
    <name type="common">Agaric fungus</name>
    <name type="synonym">Psathyrella marcescibilis</name>
    <dbReference type="NCBI Taxonomy" id="230819"/>
    <lineage>
        <taxon>Eukaryota</taxon>
        <taxon>Fungi</taxon>
        <taxon>Dikarya</taxon>
        <taxon>Basidiomycota</taxon>
        <taxon>Agaricomycotina</taxon>
        <taxon>Agaricomycetes</taxon>
        <taxon>Agaricomycetidae</taxon>
        <taxon>Agaricales</taxon>
        <taxon>Agaricineae</taxon>
        <taxon>Psathyrellaceae</taxon>
        <taxon>Coprinopsis</taxon>
    </lineage>
</organism>
<feature type="domain" description="Fungal-type protein kinase" evidence="1">
    <location>
        <begin position="4"/>
        <end position="124"/>
    </location>
</feature>
<dbReference type="AlphaFoldDB" id="A0A5C3KQX1"/>
<sequence>NDKQMIHGASQLFYNDPRRRFTYGMTIEKTSTRLWYFNHSFLCLSNPFDCNKVRFISLIRFFLYMTFASETQLGFDPTVKRCEENGEIYFRYKVEDKFYRTVGNPIAEDSAWLINSRAVRVWTVR</sequence>
<dbReference type="STRING" id="230819.A0A5C3KQX1"/>
<feature type="non-terminal residue" evidence="2">
    <location>
        <position position="125"/>
    </location>
</feature>